<evidence type="ECO:0000313" key="3">
    <source>
        <dbReference type="Proteomes" id="UP000239209"/>
    </source>
</evidence>
<dbReference type="Pfam" id="PF12770">
    <property type="entry name" value="CHAT"/>
    <property type="match status" value="1"/>
</dbReference>
<sequence>MTDFDTVPPERAGDLGDALYRLFDQTGDPRPLLAAQEAYRAALAHGDHKRAPVWRTNLGLCLVRESERVGRPAALDEALPLLRSAAASRPGRLAVHANLGLGLWRQLERTGDLTLLPEALIALNTAGAAARRRPSAGARVLSNTSSVLMAAWELTGDREHLDAAVEAARAACALVPAGDDAVPGCASALVRALLDRATVAGDRTSVAEPARRLRRSLRAVPPGHPDRPIYLNQLAIAGRATFTGTGDLDALDQAIRDWAEAIRLLPAEHPDRAAYRANRAGALRVRFETVADTGALDEAVRELEEVAAATAMDDPERAARLAGLANALHRKGVAVGASELLARAADLLRAAAELVAPDRPEHREHRVNLGAVLLSAAGLGPGAPPPDEAIAVLTETTTGIGPDDPVLANTLLNLGQARELRGGRDDLAEAAEAYATLLGTEVAPALSRAMAAQSLGQLHAGQARWRAAREALGRAVELLDLVAWAGLGRDDQERLLTQFPALATTAAACAIELDDPDGAVEILEQGRGVLYAQALTRSAGTDEVRANAADLADRLGAAHDLVEASHRSGQSVVWDRHRAVQERDAVLAEIHRTPGLEHFLRPPRIGDLRAGLARGTVVVVNVAAHRCDALLVTATATHHVPLPALTNDDIRRYAATALRPTDAGLTELLAWLWDTVTGPVLDRLDQVGAPDRVWWMPTGALSFLPIHAAGHHGPGDGTTRSVPHRVVSSYLPTIRSLTAPGKPPAPTAATVIAPADARRSHLPATLREAHDVHRYLGPAADLVTGADASAARVGDLLADTGWAHFAGHATADPARPSESYLALHDGPLRIRDLLRAQAGIRRTRTPAYLSACSTVQGGLRLPDENIHIAAALRLAGFADVVATSWPVPDAVAVRAARLIYAGLPGGRPAQAVNAATRALRERYPRRPSCWAAYVHVGADYEVTFPTA</sequence>
<organism evidence="2 3">
    <name type="scientific">Pseudosporangium ferrugineum</name>
    <dbReference type="NCBI Taxonomy" id="439699"/>
    <lineage>
        <taxon>Bacteria</taxon>
        <taxon>Bacillati</taxon>
        <taxon>Actinomycetota</taxon>
        <taxon>Actinomycetes</taxon>
        <taxon>Micromonosporales</taxon>
        <taxon>Micromonosporaceae</taxon>
        <taxon>Pseudosporangium</taxon>
    </lineage>
</organism>
<evidence type="ECO:0000313" key="2">
    <source>
        <dbReference type="EMBL" id="PRY18885.1"/>
    </source>
</evidence>
<proteinExistence type="predicted"/>
<feature type="domain" description="CHAT" evidence="1">
    <location>
        <begin position="667"/>
        <end position="938"/>
    </location>
</feature>
<accession>A0A2T0RCJ1</accession>
<protein>
    <submittedName>
        <fullName evidence="2">CHAT domain-containing protein</fullName>
    </submittedName>
</protein>
<keyword evidence="3" id="KW-1185">Reference proteome</keyword>
<dbReference type="InterPro" id="IPR024983">
    <property type="entry name" value="CHAT_dom"/>
</dbReference>
<dbReference type="OrthoDB" id="3206999at2"/>
<comment type="caution">
    <text evidence="2">The sequence shown here is derived from an EMBL/GenBank/DDBJ whole genome shotgun (WGS) entry which is preliminary data.</text>
</comment>
<dbReference type="AlphaFoldDB" id="A0A2T0RCJ1"/>
<dbReference type="RefSeq" id="WP_106131366.1">
    <property type="nucleotide sequence ID" value="NZ_PVZG01000042.1"/>
</dbReference>
<dbReference type="Proteomes" id="UP000239209">
    <property type="component" value="Unassembled WGS sequence"/>
</dbReference>
<dbReference type="Gene3D" id="1.25.40.10">
    <property type="entry name" value="Tetratricopeptide repeat domain"/>
    <property type="match status" value="3"/>
</dbReference>
<reference evidence="2 3" key="1">
    <citation type="submission" date="2018-03" db="EMBL/GenBank/DDBJ databases">
        <title>Genomic Encyclopedia of Archaeal and Bacterial Type Strains, Phase II (KMG-II): from individual species to whole genera.</title>
        <authorList>
            <person name="Goeker M."/>
        </authorList>
    </citation>
    <scope>NUCLEOTIDE SEQUENCE [LARGE SCALE GENOMIC DNA]</scope>
    <source>
        <strain evidence="2 3">DSM 45348</strain>
    </source>
</reference>
<gene>
    <name evidence="2" type="ORF">CLV70_14215</name>
</gene>
<name>A0A2T0RCJ1_9ACTN</name>
<dbReference type="InterPro" id="IPR011990">
    <property type="entry name" value="TPR-like_helical_dom_sf"/>
</dbReference>
<evidence type="ECO:0000259" key="1">
    <source>
        <dbReference type="Pfam" id="PF12770"/>
    </source>
</evidence>
<dbReference type="EMBL" id="PVZG01000042">
    <property type="protein sequence ID" value="PRY18885.1"/>
    <property type="molecule type" value="Genomic_DNA"/>
</dbReference>